<feature type="domain" description="Glycosyltransferase subfamily 4-like N-terminal" evidence="3">
    <location>
        <begin position="17"/>
        <end position="180"/>
    </location>
</feature>
<dbReference type="PANTHER" id="PTHR46401:SF2">
    <property type="entry name" value="GLYCOSYLTRANSFERASE WBBK-RELATED"/>
    <property type="match status" value="1"/>
</dbReference>
<dbReference type="Proteomes" id="UP000182961">
    <property type="component" value="Unassembled WGS sequence"/>
</dbReference>
<name>A0A1I4ZUV5_9FLAO</name>
<evidence type="ECO:0000313" key="4">
    <source>
        <dbReference type="EMBL" id="SFN54055.1"/>
    </source>
</evidence>
<dbReference type="eggNOG" id="COG0438">
    <property type="taxonomic scope" value="Bacteria"/>
</dbReference>
<dbReference type="EMBL" id="FOUT01000018">
    <property type="protein sequence ID" value="SFN54055.1"/>
    <property type="molecule type" value="Genomic_DNA"/>
</dbReference>
<organism evidence="4 5">
    <name type="scientific">Flavobacterium succinicans</name>
    <dbReference type="NCBI Taxonomy" id="29536"/>
    <lineage>
        <taxon>Bacteria</taxon>
        <taxon>Pseudomonadati</taxon>
        <taxon>Bacteroidota</taxon>
        <taxon>Flavobacteriia</taxon>
        <taxon>Flavobacteriales</taxon>
        <taxon>Flavobacteriaceae</taxon>
        <taxon>Flavobacterium</taxon>
    </lineage>
</organism>
<keyword evidence="5" id="KW-1185">Reference proteome</keyword>
<evidence type="ECO:0000259" key="3">
    <source>
        <dbReference type="Pfam" id="PF13439"/>
    </source>
</evidence>
<dbReference type="PANTHER" id="PTHR46401">
    <property type="entry name" value="GLYCOSYLTRANSFERASE WBBK-RELATED"/>
    <property type="match status" value="1"/>
</dbReference>
<dbReference type="CDD" id="cd03809">
    <property type="entry name" value="GT4_MtfB-like"/>
    <property type="match status" value="1"/>
</dbReference>
<dbReference type="InterPro" id="IPR028098">
    <property type="entry name" value="Glyco_trans_4-like_N"/>
</dbReference>
<dbReference type="InterPro" id="IPR001296">
    <property type="entry name" value="Glyco_trans_1"/>
</dbReference>
<keyword evidence="1 4" id="KW-0808">Transferase</keyword>
<evidence type="ECO:0000259" key="2">
    <source>
        <dbReference type="Pfam" id="PF00534"/>
    </source>
</evidence>
<dbReference type="Gene3D" id="3.40.50.2000">
    <property type="entry name" value="Glycogen Phosphorylase B"/>
    <property type="match status" value="2"/>
</dbReference>
<dbReference type="Pfam" id="PF13439">
    <property type="entry name" value="Glyco_transf_4"/>
    <property type="match status" value="1"/>
</dbReference>
<feature type="domain" description="Glycosyl transferase family 1" evidence="2">
    <location>
        <begin position="192"/>
        <end position="356"/>
    </location>
</feature>
<sequence length="389" mass="44523">MKIGIEGQRLFRKKKHGMDMVALELIKNLQELDHVNDYFIFVKPDEDSSALKATSNFTIVELNGGSYPTWEQIALPNAAKKYGCDILHCTSNTAPFFTSIPLITILHDIIYMESSYLKILRSSASTYQKFGNIYRKLVVPRIVKKSKKVITVSHFEKNRIGEFFGIKDDTKLGAIYNGVSEHFKSITNKNELNRVKEKYNLPDKFFFFLGNTDPKKNTKGTLKAFSDFLKRTASNHKLVMLDYDKTELNSLLNEINDPNLIHHIVLTGYVVNTDLPAIYAQCDIFLYPSLRESFGIPMLEAMSCNVPVITSNTSSMPEIAEDAAHIVNPLQPEEITEGLIKILNDEAYRQSLCEKGLRRSKQFSWNNMAKEYLKLYETIYVEQSKKTRL</sequence>
<dbReference type="GO" id="GO:0016757">
    <property type="term" value="F:glycosyltransferase activity"/>
    <property type="evidence" value="ECO:0007669"/>
    <property type="project" value="InterPro"/>
</dbReference>
<dbReference type="FunFam" id="3.40.50.2000:FF:000119">
    <property type="entry name" value="Glycosyl transferase group 1"/>
    <property type="match status" value="1"/>
</dbReference>
<proteinExistence type="predicted"/>
<evidence type="ECO:0000313" key="5">
    <source>
        <dbReference type="Proteomes" id="UP000182961"/>
    </source>
</evidence>
<dbReference type="SUPFAM" id="SSF53756">
    <property type="entry name" value="UDP-Glycosyltransferase/glycogen phosphorylase"/>
    <property type="match status" value="1"/>
</dbReference>
<dbReference type="Pfam" id="PF00534">
    <property type="entry name" value="Glycos_transf_1"/>
    <property type="match status" value="1"/>
</dbReference>
<reference evidence="5" key="1">
    <citation type="submission" date="2016-10" db="EMBL/GenBank/DDBJ databases">
        <authorList>
            <person name="Varghese N."/>
            <person name="Submissions S."/>
        </authorList>
    </citation>
    <scope>NUCLEOTIDE SEQUENCE [LARGE SCALE GENOMIC DNA]</scope>
    <source>
        <strain evidence="5">DSM 4002</strain>
    </source>
</reference>
<accession>A0A1I4ZUV5</accession>
<dbReference type="RefSeq" id="WP_024982665.1">
    <property type="nucleotide sequence ID" value="NZ_CBCRUM010000028.1"/>
</dbReference>
<gene>
    <name evidence="4" type="ORF">SAMN05444143_11818</name>
</gene>
<evidence type="ECO:0000256" key="1">
    <source>
        <dbReference type="ARBA" id="ARBA00022679"/>
    </source>
</evidence>
<protein>
    <submittedName>
        <fullName evidence="4">Glycosyltransferase involved in cell wall bisynthesis</fullName>
    </submittedName>
</protein>
<dbReference type="AlphaFoldDB" id="A0A1I4ZUV5"/>